<name>A0A0P7B0M5_9FLAO</name>
<keyword evidence="1" id="KW-1133">Transmembrane helix</keyword>
<evidence type="ECO:0000313" key="3">
    <source>
        <dbReference type="Proteomes" id="UP000050280"/>
    </source>
</evidence>
<dbReference type="Proteomes" id="UP000050280">
    <property type="component" value="Unassembled WGS sequence"/>
</dbReference>
<feature type="transmembrane region" description="Helical" evidence="1">
    <location>
        <begin position="15"/>
        <end position="36"/>
    </location>
</feature>
<reference evidence="2 3" key="1">
    <citation type="submission" date="2015-09" db="EMBL/GenBank/DDBJ databases">
        <title>Genome sequence of the marine flavobacterium Croceitalea dokdonensis DOKDO 023 that contains proton- and sodium-pumping rhodopsins.</title>
        <authorList>
            <person name="Kwon S.-K."/>
            <person name="Lee H.K."/>
            <person name="Kwak M.-J."/>
            <person name="Kim J.F."/>
        </authorList>
    </citation>
    <scope>NUCLEOTIDE SEQUENCE [LARGE SCALE GENOMIC DNA]</scope>
    <source>
        <strain evidence="2 3">DOKDO 023</strain>
    </source>
</reference>
<sequence>MLADSFVAGFNVDGWFWAIVFSLLLSFLQSILYSILKEDAS</sequence>
<gene>
    <name evidence="2" type="ORF">I595_885</name>
</gene>
<keyword evidence="3" id="KW-1185">Reference proteome</keyword>
<dbReference type="EMBL" id="LDJX01000002">
    <property type="protein sequence ID" value="KPM32469.1"/>
    <property type="molecule type" value="Genomic_DNA"/>
</dbReference>
<dbReference type="AlphaFoldDB" id="A0A0P7B0M5"/>
<accession>A0A0P7B0M5</accession>
<keyword evidence="1" id="KW-0472">Membrane</keyword>
<organism evidence="2 3">
    <name type="scientific">Croceitalea dokdonensis DOKDO 023</name>
    <dbReference type="NCBI Taxonomy" id="1300341"/>
    <lineage>
        <taxon>Bacteria</taxon>
        <taxon>Pseudomonadati</taxon>
        <taxon>Bacteroidota</taxon>
        <taxon>Flavobacteriia</taxon>
        <taxon>Flavobacteriales</taxon>
        <taxon>Flavobacteriaceae</taxon>
        <taxon>Croceitalea</taxon>
    </lineage>
</organism>
<proteinExistence type="predicted"/>
<keyword evidence="1" id="KW-0812">Transmembrane</keyword>
<comment type="caution">
    <text evidence="2">The sequence shown here is derived from an EMBL/GenBank/DDBJ whole genome shotgun (WGS) entry which is preliminary data.</text>
</comment>
<protein>
    <submittedName>
        <fullName evidence="2">Uncharacterized protein</fullName>
    </submittedName>
</protein>
<evidence type="ECO:0000256" key="1">
    <source>
        <dbReference type="SAM" id="Phobius"/>
    </source>
</evidence>
<dbReference type="STRING" id="1300341.I595_885"/>
<evidence type="ECO:0000313" key="2">
    <source>
        <dbReference type="EMBL" id="KPM32469.1"/>
    </source>
</evidence>